<name>A0A7N2MP58_QUELO</name>
<accession>A0A7N2MP58</accession>
<dbReference type="CDD" id="cd16454">
    <property type="entry name" value="RING-H2_PA-TM-RING"/>
    <property type="match status" value="1"/>
</dbReference>
<evidence type="ECO:0000256" key="5">
    <source>
        <dbReference type="ARBA" id="ARBA00022771"/>
    </source>
</evidence>
<reference evidence="10" key="2">
    <citation type="submission" date="2021-01" db="UniProtKB">
        <authorList>
            <consortium name="EnsemblPlants"/>
        </authorList>
    </citation>
    <scope>IDENTIFICATION</scope>
</reference>
<evidence type="ECO:0000313" key="10">
    <source>
        <dbReference type="EnsemblPlants" id="QL10p015716:mrna:CDS:1"/>
    </source>
</evidence>
<dbReference type="InParanoid" id="A0A7N2MP58"/>
<dbReference type="SMART" id="SM00184">
    <property type="entry name" value="RING"/>
    <property type="match status" value="1"/>
</dbReference>
<dbReference type="PANTHER" id="PTHR45931">
    <property type="entry name" value="SI:CH211-59O9.10"/>
    <property type="match status" value="1"/>
</dbReference>
<dbReference type="GO" id="GO:0005634">
    <property type="term" value="C:nucleus"/>
    <property type="evidence" value="ECO:0007669"/>
    <property type="project" value="TreeGrafter"/>
</dbReference>
<gene>
    <name evidence="10" type="primary">LOC115964401</name>
</gene>
<feature type="domain" description="RING-type" evidence="9">
    <location>
        <begin position="199"/>
        <end position="240"/>
    </location>
</feature>
<dbReference type="PROSITE" id="PS50089">
    <property type="entry name" value="ZF_RING_2"/>
    <property type="match status" value="1"/>
</dbReference>
<evidence type="ECO:0000256" key="4">
    <source>
        <dbReference type="ARBA" id="ARBA00022723"/>
    </source>
</evidence>
<dbReference type="Pfam" id="PF13639">
    <property type="entry name" value="zf-RING_2"/>
    <property type="match status" value="1"/>
</dbReference>
<dbReference type="Gramene" id="QL10p015716:mrna">
    <property type="protein sequence ID" value="QL10p015716:mrna:CDS:1"/>
    <property type="gene ID" value="QL10p015716"/>
</dbReference>
<evidence type="ECO:0000256" key="3">
    <source>
        <dbReference type="ARBA" id="ARBA00022679"/>
    </source>
</evidence>
<dbReference type="Proteomes" id="UP000594261">
    <property type="component" value="Chromosome 10"/>
</dbReference>
<evidence type="ECO:0000256" key="8">
    <source>
        <dbReference type="PROSITE-ProRule" id="PRU00175"/>
    </source>
</evidence>
<dbReference type="RefSeq" id="XP_030939578.1">
    <property type="nucleotide sequence ID" value="XM_031083718.1"/>
</dbReference>
<keyword evidence="4" id="KW-0479">Metal-binding</keyword>
<evidence type="ECO:0000313" key="11">
    <source>
        <dbReference type="Proteomes" id="UP000594261"/>
    </source>
</evidence>
<proteinExistence type="predicted"/>
<dbReference type="SUPFAM" id="SSF57850">
    <property type="entry name" value="RING/U-box"/>
    <property type="match status" value="1"/>
</dbReference>
<evidence type="ECO:0000256" key="1">
    <source>
        <dbReference type="ARBA" id="ARBA00000900"/>
    </source>
</evidence>
<evidence type="ECO:0000259" key="9">
    <source>
        <dbReference type="PROSITE" id="PS50089"/>
    </source>
</evidence>
<dbReference type="GO" id="GO:0006511">
    <property type="term" value="P:ubiquitin-dependent protein catabolic process"/>
    <property type="evidence" value="ECO:0007669"/>
    <property type="project" value="TreeGrafter"/>
</dbReference>
<dbReference type="FunFam" id="3.30.40.10:FF:000127">
    <property type="entry name" value="E3 ubiquitin-protein ligase RNF181"/>
    <property type="match status" value="1"/>
</dbReference>
<dbReference type="EnsemblPlants" id="QL10p015716:mrna">
    <property type="protein sequence ID" value="QL10p015716:mrna:CDS:1"/>
    <property type="gene ID" value="QL10p015716"/>
</dbReference>
<evidence type="ECO:0000256" key="7">
    <source>
        <dbReference type="ARBA" id="ARBA00022833"/>
    </source>
</evidence>
<dbReference type="OMA" id="NDQESEY"/>
<keyword evidence="5 8" id="KW-0863">Zinc-finger</keyword>
<keyword evidence="11" id="KW-1185">Reference proteome</keyword>
<dbReference type="OrthoDB" id="3365801at2759"/>
<keyword evidence="3" id="KW-0808">Transferase</keyword>
<dbReference type="Gene3D" id="3.30.40.10">
    <property type="entry name" value="Zinc/RING finger domain, C3HC4 (zinc finger)"/>
    <property type="match status" value="1"/>
</dbReference>
<dbReference type="GO" id="GO:0008270">
    <property type="term" value="F:zinc ion binding"/>
    <property type="evidence" value="ECO:0007669"/>
    <property type="project" value="UniProtKB-KW"/>
</dbReference>
<dbReference type="GO" id="GO:0061630">
    <property type="term" value="F:ubiquitin protein ligase activity"/>
    <property type="evidence" value="ECO:0007669"/>
    <property type="project" value="UniProtKB-EC"/>
</dbReference>
<sequence>MSQSHSVTSPFCNEAYDIRVWQPSQFGDVPPLLQTTLDCRFDVFFVQFRVQKVKRTENYVGYSEAPLTFEEASPVLRNSFSLTKHELMLHDNGAVLCSLFRGLNIPEEFHSTVLRLIATIALSAGTSRMPIFVDLLNTFTVKRVMVMPQYSSHVDEELDTVILESMENYEPKPTPATKSSVRALEKFRFQQGSSSVQECSICLEEFQNGSKVTRMPCSHVYHGKCIVKWLKTSHSCPLCRYPMPT</sequence>
<organism evidence="10 11">
    <name type="scientific">Quercus lobata</name>
    <name type="common">Valley oak</name>
    <dbReference type="NCBI Taxonomy" id="97700"/>
    <lineage>
        <taxon>Eukaryota</taxon>
        <taxon>Viridiplantae</taxon>
        <taxon>Streptophyta</taxon>
        <taxon>Embryophyta</taxon>
        <taxon>Tracheophyta</taxon>
        <taxon>Spermatophyta</taxon>
        <taxon>Magnoliopsida</taxon>
        <taxon>eudicotyledons</taxon>
        <taxon>Gunneridae</taxon>
        <taxon>Pentapetalae</taxon>
        <taxon>rosids</taxon>
        <taxon>fabids</taxon>
        <taxon>Fagales</taxon>
        <taxon>Fagaceae</taxon>
        <taxon>Quercus</taxon>
    </lineage>
</organism>
<dbReference type="InterPro" id="IPR001841">
    <property type="entry name" value="Znf_RING"/>
</dbReference>
<keyword evidence="7" id="KW-0862">Zinc</keyword>
<keyword evidence="6" id="KW-0833">Ubl conjugation pathway</keyword>
<evidence type="ECO:0000256" key="2">
    <source>
        <dbReference type="ARBA" id="ARBA00012483"/>
    </source>
</evidence>
<protein>
    <recommendedName>
        <fullName evidence="2">RING-type E3 ubiquitin transferase</fullName>
        <ecNumber evidence="2">2.3.2.27</ecNumber>
    </recommendedName>
</protein>
<dbReference type="AlphaFoldDB" id="A0A7N2MP58"/>
<dbReference type="GeneID" id="115964401"/>
<dbReference type="EC" id="2.3.2.27" evidence="2"/>
<dbReference type="EMBL" id="LRBV02000010">
    <property type="status" value="NOT_ANNOTATED_CDS"/>
    <property type="molecule type" value="Genomic_DNA"/>
</dbReference>
<evidence type="ECO:0000256" key="6">
    <source>
        <dbReference type="ARBA" id="ARBA00022786"/>
    </source>
</evidence>
<dbReference type="InterPro" id="IPR051834">
    <property type="entry name" value="RING_finger_E3_ligase"/>
</dbReference>
<dbReference type="PANTHER" id="PTHR45931:SF3">
    <property type="entry name" value="RING ZINC FINGER-CONTAINING PROTEIN"/>
    <property type="match status" value="1"/>
</dbReference>
<dbReference type="InterPro" id="IPR013083">
    <property type="entry name" value="Znf_RING/FYVE/PHD"/>
</dbReference>
<reference evidence="10 11" key="1">
    <citation type="journal article" date="2016" name="G3 (Bethesda)">
        <title>First Draft Assembly and Annotation of the Genome of a California Endemic Oak Quercus lobata Nee (Fagaceae).</title>
        <authorList>
            <person name="Sork V.L."/>
            <person name="Fitz-Gibbon S.T."/>
            <person name="Puiu D."/>
            <person name="Crepeau M."/>
            <person name="Gugger P.F."/>
            <person name="Sherman R."/>
            <person name="Stevens K."/>
            <person name="Langley C.H."/>
            <person name="Pellegrini M."/>
            <person name="Salzberg S.L."/>
        </authorList>
    </citation>
    <scope>NUCLEOTIDE SEQUENCE [LARGE SCALE GENOMIC DNA]</scope>
    <source>
        <strain evidence="10 11">cv. SW786</strain>
    </source>
</reference>
<comment type="catalytic activity">
    <reaction evidence="1">
        <text>S-ubiquitinyl-[E2 ubiquitin-conjugating enzyme]-L-cysteine + [acceptor protein]-L-lysine = [E2 ubiquitin-conjugating enzyme]-L-cysteine + N(6)-ubiquitinyl-[acceptor protein]-L-lysine.</text>
        <dbReference type="EC" id="2.3.2.27"/>
    </reaction>
</comment>
<dbReference type="KEGG" id="qlo:115964401"/>
<dbReference type="GO" id="GO:0016567">
    <property type="term" value="P:protein ubiquitination"/>
    <property type="evidence" value="ECO:0007669"/>
    <property type="project" value="UniProtKB-ARBA"/>
</dbReference>